<organism evidence="2 3">
    <name type="scientific">Marinisporobacter balticus</name>
    <dbReference type="NCBI Taxonomy" id="2018667"/>
    <lineage>
        <taxon>Bacteria</taxon>
        <taxon>Bacillati</taxon>
        <taxon>Bacillota</taxon>
        <taxon>Clostridia</taxon>
        <taxon>Peptostreptococcales</taxon>
        <taxon>Thermotaleaceae</taxon>
        <taxon>Marinisporobacter</taxon>
    </lineage>
</organism>
<keyword evidence="1" id="KW-1133">Transmembrane helix</keyword>
<proteinExistence type="predicted"/>
<comment type="caution">
    <text evidence="2">The sequence shown here is derived from an EMBL/GenBank/DDBJ whole genome shotgun (WGS) entry which is preliminary data.</text>
</comment>
<feature type="transmembrane region" description="Helical" evidence="1">
    <location>
        <begin position="12"/>
        <end position="32"/>
    </location>
</feature>
<dbReference type="OrthoDB" id="1708087at2"/>
<keyword evidence="3" id="KW-1185">Reference proteome</keyword>
<dbReference type="Pfam" id="PF09527">
    <property type="entry name" value="ATPase_gene1"/>
    <property type="match status" value="1"/>
</dbReference>
<dbReference type="AlphaFoldDB" id="A0A4R2KXW7"/>
<feature type="transmembrane region" description="Helical" evidence="1">
    <location>
        <begin position="44"/>
        <end position="63"/>
    </location>
</feature>
<sequence>MTKNNLNIFKNLSLLSYIGIMMIVPIFGAVYLGNLLDQKLGTNHVFMIICILLGVGAGFRNVYTIMIKSMKKKK</sequence>
<dbReference type="EMBL" id="SLWV01000004">
    <property type="protein sequence ID" value="TCO78793.1"/>
    <property type="molecule type" value="Genomic_DNA"/>
</dbReference>
<dbReference type="InterPro" id="IPR032820">
    <property type="entry name" value="ATPase_put"/>
</dbReference>
<keyword evidence="1" id="KW-0472">Membrane</keyword>
<evidence type="ECO:0000256" key="1">
    <source>
        <dbReference type="SAM" id="Phobius"/>
    </source>
</evidence>
<dbReference type="RefSeq" id="WP_132243372.1">
    <property type="nucleotide sequence ID" value="NZ_SLWV01000004.1"/>
</dbReference>
<gene>
    <name evidence="2" type="ORF">EV214_104180</name>
</gene>
<protein>
    <submittedName>
        <fullName evidence="2">Putative F0F1-ATPase subunit (Ca2+/Mg2+ transporter)</fullName>
    </submittedName>
</protein>
<evidence type="ECO:0000313" key="3">
    <source>
        <dbReference type="Proteomes" id="UP000294919"/>
    </source>
</evidence>
<keyword evidence="1" id="KW-0812">Transmembrane</keyword>
<accession>A0A4R2KXW7</accession>
<reference evidence="2 3" key="1">
    <citation type="submission" date="2019-03" db="EMBL/GenBank/DDBJ databases">
        <title>Genomic Encyclopedia of Type Strains, Phase IV (KMG-IV): sequencing the most valuable type-strain genomes for metagenomic binning, comparative biology and taxonomic classification.</title>
        <authorList>
            <person name="Goeker M."/>
        </authorList>
    </citation>
    <scope>NUCLEOTIDE SEQUENCE [LARGE SCALE GENOMIC DNA]</scope>
    <source>
        <strain evidence="2 3">DSM 102940</strain>
    </source>
</reference>
<name>A0A4R2KXW7_9FIRM</name>
<evidence type="ECO:0000313" key="2">
    <source>
        <dbReference type="EMBL" id="TCO78793.1"/>
    </source>
</evidence>
<dbReference type="Proteomes" id="UP000294919">
    <property type="component" value="Unassembled WGS sequence"/>
</dbReference>